<dbReference type="AlphaFoldDB" id="A0A239X8B9"/>
<dbReference type="RefSeq" id="WP_095071370.1">
    <property type="nucleotide sequence ID" value="NZ_LT906465.1"/>
</dbReference>
<dbReference type="Proteomes" id="UP000215196">
    <property type="component" value="Chromosome 1"/>
</dbReference>
<proteinExistence type="predicted"/>
<dbReference type="EMBL" id="LT906465">
    <property type="protein sequence ID" value="SNV42965.1"/>
    <property type="molecule type" value="Genomic_DNA"/>
</dbReference>
<evidence type="ECO:0000259" key="1">
    <source>
        <dbReference type="Pfam" id="PF09250"/>
    </source>
</evidence>
<feature type="domain" description="DNA primase/polymerase bifunctional N-terminal" evidence="1">
    <location>
        <begin position="12"/>
        <end position="162"/>
    </location>
</feature>
<dbReference type="InterPro" id="IPR015330">
    <property type="entry name" value="DNA_primase/pol_bifunc_N"/>
</dbReference>
<reference evidence="2 3" key="1">
    <citation type="submission" date="2017-06" db="EMBL/GenBank/DDBJ databases">
        <authorList>
            <consortium name="Pathogen Informatics"/>
        </authorList>
    </citation>
    <scope>NUCLEOTIDE SEQUENCE [LARGE SCALE GENOMIC DNA]</scope>
    <source>
        <strain evidence="2 3">NCTC13490</strain>
    </source>
</reference>
<accession>A0A239X8B9</accession>
<dbReference type="Pfam" id="PF09250">
    <property type="entry name" value="Prim-Pol"/>
    <property type="match status" value="1"/>
</dbReference>
<protein>
    <submittedName>
        <fullName evidence="2">Bifunctional DNA primase/polymerase, N-terminal</fullName>
    </submittedName>
</protein>
<sequence>MDSSKIKSATALTKDFSIIPVNSAKIPTVKTWKPYQSTPMTGEQLKDISVTTGATDFAIITGYNNLQCIDVDTKILDDEQERVFFESNFFALLRDHIPDFDNKIALYRTRSGGFHLLFRCREIEGNKKIARIRGKQEALIETRGKYGYVVAYFENKVSELDYSQIKEITPEEREVILFVCRMFDEVPEPQEPPKKKKTISTTATLSAWDDFNQNTDVWDLIRDEFTIVGKRGKYTAIKRHGAKSAYSGYIFDNGIYLFSTGTRYPAQKLLTPYHILAYQYNGGDIIKTAQELYKIGYGERRGKIKT</sequence>
<keyword evidence="3" id="KW-1185">Reference proteome</keyword>
<evidence type="ECO:0000313" key="2">
    <source>
        <dbReference type="EMBL" id="SNV42965.1"/>
    </source>
</evidence>
<dbReference type="Gene3D" id="3.30.720.160">
    <property type="entry name" value="Bifunctional DNA primase/polymerase, N-terminal"/>
    <property type="match status" value="1"/>
</dbReference>
<gene>
    <name evidence="2" type="ORF">SAMEA4412677_01176</name>
</gene>
<evidence type="ECO:0000313" key="3">
    <source>
        <dbReference type="Proteomes" id="UP000215196"/>
    </source>
</evidence>
<dbReference type="KEGG" id="ctak:4412677_01176"/>
<name>A0A239X8B9_9FLAO</name>
<dbReference type="SUPFAM" id="SSF56747">
    <property type="entry name" value="Prim-pol domain"/>
    <property type="match status" value="1"/>
</dbReference>
<organism evidence="2 3">
    <name type="scientific">Chryseobacterium taklimakanense</name>
    <dbReference type="NCBI Taxonomy" id="536441"/>
    <lineage>
        <taxon>Bacteria</taxon>
        <taxon>Pseudomonadati</taxon>
        <taxon>Bacteroidota</taxon>
        <taxon>Flavobacteriia</taxon>
        <taxon>Flavobacteriales</taxon>
        <taxon>Weeksellaceae</taxon>
        <taxon>Chryseobacterium group</taxon>
        <taxon>Chryseobacterium</taxon>
    </lineage>
</organism>